<sequence length="86" mass="9305">MSTIVAARLSPENRTSPIFRFAMLLPGGLVTFFLILFALGLVIFLAFRSNDGSLLGAGLTVANFVTVATDPLYWTVTLRSLVIAAW</sequence>
<evidence type="ECO:0000256" key="4">
    <source>
        <dbReference type="ARBA" id="ARBA00023136"/>
    </source>
</evidence>
<accession>A0ABV2HLQ1</accession>
<protein>
    <submittedName>
        <fullName evidence="6">ABC-type spermidine/putrescine transport system permease subunit I</fullName>
    </submittedName>
</protein>
<gene>
    <name evidence="6" type="ORF">ABID26_000858</name>
</gene>
<evidence type="ECO:0000313" key="7">
    <source>
        <dbReference type="Proteomes" id="UP001549036"/>
    </source>
</evidence>
<evidence type="ECO:0000256" key="5">
    <source>
        <dbReference type="SAM" id="Phobius"/>
    </source>
</evidence>
<keyword evidence="3 5" id="KW-1133">Transmembrane helix</keyword>
<dbReference type="InterPro" id="IPR035906">
    <property type="entry name" value="MetI-like_sf"/>
</dbReference>
<name>A0ABV2HLQ1_9HYPH</name>
<feature type="transmembrane region" description="Helical" evidence="5">
    <location>
        <begin position="21"/>
        <end position="47"/>
    </location>
</feature>
<comment type="subcellular location">
    <subcellularLocation>
        <location evidence="1">Membrane</location>
        <topology evidence="1">Multi-pass membrane protein</topology>
    </subcellularLocation>
</comment>
<keyword evidence="2 5" id="KW-0812">Transmembrane</keyword>
<keyword evidence="7" id="KW-1185">Reference proteome</keyword>
<proteinExistence type="predicted"/>
<dbReference type="SUPFAM" id="SSF161098">
    <property type="entry name" value="MetI-like"/>
    <property type="match status" value="1"/>
</dbReference>
<reference evidence="6 7" key="1">
    <citation type="submission" date="2024-06" db="EMBL/GenBank/DDBJ databases">
        <title>Genomic Encyclopedia of Type Strains, Phase IV (KMG-IV): sequencing the most valuable type-strain genomes for metagenomic binning, comparative biology and taxonomic classification.</title>
        <authorList>
            <person name="Goeker M."/>
        </authorList>
    </citation>
    <scope>NUCLEOTIDE SEQUENCE [LARGE SCALE GENOMIC DNA]</scope>
    <source>
        <strain evidence="6 7">DSM 29846</strain>
    </source>
</reference>
<organism evidence="6 7">
    <name type="scientific">Mesorhizobium shonense</name>
    <dbReference type="NCBI Taxonomy" id="1209948"/>
    <lineage>
        <taxon>Bacteria</taxon>
        <taxon>Pseudomonadati</taxon>
        <taxon>Pseudomonadota</taxon>
        <taxon>Alphaproteobacteria</taxon>
        <taxon>Hyphomicrobiales</taxon>
        <taxon>Phyllobacteriaceae</taxon>
        <taxon>Mesorhizobium</taxon>
    </lineage>
</organism>
<keyword evidence="4 5" id="KW-0472">Membrane</keyword>
<evidence type="ECO:0000256" key="2">
    <source>
        <dbReference type="ARBA" id="ARBA00022692"/>
    </source>
</evidence>
<comment type="caution">
    <text evidence="6">The sequence shown here is derived from an EMBL/GenBank/DDBJ whole genome shotgun (WGS) entry which is preliminary data.</text>
</comment>
<dbReference type="Gene3D" id="1.10.3720.10">
    <property type="entry name" value="MetI-like"/>
    <property type="match status" value="1"/>
</dbReference>
<evidence type="ECO:0000256" key="3">
    <source>
        <dbReference type="ARBA" id="ARBA00022989"/>
    </source>
</evidence>
<dbReference type="EMBL" id="JBEPLM010000001">
    <property type="protein sequence ID" value="MET3591479.1"/>
    <property type="molecule type" value="Genomic_DNA"/>
</dbReference>
<feature type="transmembrane region" description="Helical" evidence="5">
    <location>
        <begin position="53"/>
        <end position="74"/>
    </location>
</feature>
<evidence type="ECO:0000256" key="1">
    <source>
        <dbReference type="ARBA" id="ARBA00004141"/>
    </source>
</evidence>
<evidence type="ECO:0000313" key="6">
    <source>
        <dbReference type="EMBL" id="MET3591479.1"/>
    </source>
</evidence>
<dbReference type="Proteomes" id="UP001549036">
    <property type="component" value="Unassembled WGS sequence"/>
</dbReference>